<evidence type="ECO:0000256" key="1">
    <source>
        <dbReference type="SAM" id="MobiDB-lite"/>
    </source>
</evidence>
<evidence type="ECO:0000313" key="3">
    <source>
        <dbReference type="Proteomes" id="UP000018144"/>
    </source>
</evidence>
<feature type="region of interest" description="Disordered" evidence="1">
    <location>
        <begin position="157"/>
        <end position="265"/>
    </location>
</feature>
<feature type="region of interest" description="Disordered" evidence="1">
    <location>
        <begin position="673"/>
        <end position="696"/>
    </location>
</feature>
<organism evidence="2 3">
    <name type="scientific">Pyronema omphalodes (strain CBS 100304)</name>
    <name type="common">Pyronema confluens</name>
    <dbReference type="NCBI Taxonomy" id="1076935"/>
    <lineage>
        <taxon>Eukaryota</taxon>
        <taxon>Fungi</taxon>
        <taxon>Dikarya</taxon>
        <taxon>Ascomycota</taxon>
        <taxon>Pezizomycotina</taxon>
        <taxon>Pezizomycetes</taxon>
        <taxon>Pezizales</taxon>
        <taxon>Pyronemataceae</taxon>
        <taxon>Pyronema</taxon>
    </lineage>
</organism>
<feature type="compositionally biased region" description="Basic and acidic residues" evidence="1">
    <location>
        <begin position="232"/>
        <end position="241"/>
    </location>
</feature>
<feature type="compositionally biased region" description="Polar residues" evidence="1">
    <location>
        <begin position="609"/>
        <end position="625"/>
    </location>
</feature>
<dbReference type="AlphaFoldDB" id="U4LCW9"/>
<feature type="region of interest" description="Disordered" evidence="1">
    <location>
        <begin position="715"/>
        <end position="735"/>
    </location>
</feature>
<accession>U4LCW9</accession>
<dbReference type="OrthoDB" id="9975114at2759"/>
<gene>
    <name evidence="2" type="ORF">PCON_07049</name>
</gene>
<evidence type="ECO:0000313" key="2">
    <source>
        <dbReference type="EMBL" id="CCX29723.1"/>
    </source>
</evidence>
<feature type="compositionally biased region" description="Basic and acidic residues" evidence="1">
    <location>
        <begin position="33"/>
        <end position="42"/>
    </location>
</feature>
<feature type="region of interest" description="Disordered" evidence="1">
    <location>
        <begin position="80"/>
        <end position="113"/>
    </location>
</feature>
<protein>
    <submittedName>
        <fullName evidence="2">Uncharacterized protein</fullName>
    </submittedName>
</protein>
<feature type="compositionally biased region" description="Basic and acidic residues" evidence="1">
    <location>
        <begin position="549"/>
        <end position="559"/>
    </location>
</feature>
<feature type="compositionally biased region" description="Polar residues" evidence="1">
    <location>
        <begin position="205"/>
        <end position="215"/>
    </location>
</feature>
<feature type="compositionally biased region" description="Polar residues" evidence="1">
    <location>
        <begin position="97"/>
        <end position="109"/>
    </location>
</feature>
<dbReference type="STRING" id="1076935.U4LCW9"/>
<sequence>MSQPTLSRTPSRRSISILRRSNTVTSTAPTRSELLRPHEKQKQAVTAAQHAFREEAERRIHGSQSSSDMRHRLSERNLNHLQMQRRPSNRCPPVQVRQPTGLSSLSSGYPASDDYACSRASSVTYDDPRYYAYEEDNTDAEDYENIFVRRRKSMQWHQENMTPAPRGQSVARPMESETPRPMARDYSPADPRCSTPSSYRRIRKSQSAFVVSPTRTRPPLSQMDDYSSAVFTDERSPRKSTSEMPPLRDNSRRSMSFLRGGSEFLGEGKSRERRSYYMESSQRKAYPLIVPDVGKYKGKNTKGEWGAMRYSMKKKARKISESVFGSMRRVLGISCGDNTTINAVIPEQHITSTRPHFRDYVTVTQEEAFGEREPSIPRRFGSAKKEPAEKPKIRAHYVISKPPTIHLVPSQEMIRSDVGSIREATPQINLGDRKSSATSMGTISTGVWNSTVASRVTNKTIRGHRAGSSPDNDAEYFEMPPKRERYNIDARQVYSALVERLNQLEVSNRGAPVEDGYYMTPGIGLLPSEEGLFEPNSRTGSRPSSLRKKSSDATLRQESEPEYEESQPSSPAPPVPKIPEIYLQEAARRSNHRLQRTKSTCSLKKPAYTEQSPQTPEPTNASSTAVYRRRSMASRNTSFSRPTKEETSARVPDNFPLSTDAALSPCHQQVMELRRGPRQSPSIETLTKGPMDNIQRSPSVLGYRRSLDQSAVDRANTPLGFPRRPLSRASMSVSRTGLRPIDTNQQASPVVGSSEISQGFLKRASRTSLSGRVSRASMREGDAGCTAPRQFGAVSQQVDQRRFLPYGVYSKRNFAETKESVGGDYDKAFL</sequence>
<feature type="compositionally biased region" description="Low complexity" evidence="1">
    <location>
        <begin position="1"/>
        <end position="21"/>
    </location>
</feature>
<feature type="region of interest" description="Disordered" evidence="1">
    <location>
        <begin position="528"/>
        <end position="661"/>
    </location>
</feature>
<dbReference type="EMBL" id="HF935352">
    <property type="protein sequence ID" value="CCX29723.1"/>
    <property type="molecule type" value="Genomic_DNA"/>
</dbReference>
<dbReference type="Proteomes" id="UP000018144">
    <property type="component" value="Unassembled WGS sequence"/>
</dbReference>
<name>U4LCW9_PYROM</name>
<reference evidence="2 3" key="1">
    <citation type="journal article" date="2013" name="PLoS Genet.">
        <title>The genome and development-dependent transcriptomes of Pyronema confluens: a window into fungal evolution.</title>
        <authorList>
            <person name="Traeger S."/>
            <person name="Altegoer F."/>
            <person name="Freitag M."/>
            <person name="Gabaldon T."/>
            <person name="Kempken F."/>
            <person name="Kumar A."/>
            <person name="Marcet-Houben M."/>
            <person name="Poggeler S."/>
            <person name="Stajich J.E."/>
            <person name="Nowrousian M."/>
        </authorList>
    </citation>
    <scope>NUCLEOTIDE SEQUENCE [LARGE SCALE GENOMIC DNA]</scope>
    <source>
        <strain evidence="3">CBS 100304</strain>
        <tissue evidence="2">Vegetative mycelium</tissue>
    </source>
</reference>
<keyword evidence="3" id="KW-1185">Reference proteome</keyword>
<proteinExistence type="predicted"/>
<feature type="region of interest" description="Disordered" evidence="1">
    <location>
        <begin position="1"/>
        <end position="49"/>
    </location>
</feature>